<dbReference type="InterPro" id="IPR018376">
    <property type="entry name" value="Enoyl-CoA_hyd/isom_CS"/>
</dbReference>
<dbReference type="Gene3D" id="1.10.12.10">
    <property type="entry name" value="Lyase 2-enoyl-coa Hydratase, Chain A, domain 2"/>
    <property type="match status" value="1"/>
</dbReference>
<comment type="caution">
    <text evidence="4">The sequence shown here is derived from an EMBL/GenBank/DDBJ whole genome shotgun (WGS) entry which is preliminary data.</text>
</comment>
<dbReference type="AlphaFoldDB" id="A0A934K2Z0"/>
<reference evidence="4 5" key="1">
    <citation type="submission" date="2020-10" db="EMBL/GenBank/DDBJ databases">
        <title>Ca. Dormibacterota MAGs.</title>
        <authorList>
            <person name="Montgomery K."/>
        </authorList>
    </citation>
    <scope>NUCLEOTIDE SEQUENCE [LARGE SCALE GENOMIC DNA]</scope>
    <source>
        <strain evidence="4">SC8812_S17_18</strain>
    </source>
</reference>
<dbReference type="GO" id="GO:0016829">
    <property type="term" value="F:lyase activity"/>
    <property type="evidence" value="ECO:0007669"/>
    <property type="project" value="UniProtKB-KW"/>
</dbReference>
<name>A0A934K2Z0_9BACT</name>
<evidence type="ECO:0000256" key="2">
    <source>
        <dbReference type="ARBA" id="ARBA00023239"/>
    </source>
</evidence>
<accession>A0A934K2Z0</accession>
<evidence type="ECO:0000256" key="1">
    <source>
        <dbReference type="ARBA" id="ARBA00005254"/>
    </source>
</evidence>
<evidence type="ECO:0000313" key="5">
    <source>
        <dbReference type="Proteomes" id="UP000606991"/>
    </source>
</evidence>
<evidence type="ECO:0000256" key="3">
    <source>
        <dbReference type="RuleBase" id="RU003707"/>
    </source>
</evidence>
<keyword evidence="2" id="KW-0456">Lyase</keyword>
<proteinExistence type="inferred from homology"/>
<comment type="similarity">
    <text evidence="1 3">Belongs to the enoyl-CoA hydratase/isomerase family.</text>
</comment>
<dbReference type="RefSeq" id="WP_337314330.1">
    <property type="nucleotide sequence ID" value="NZ_JAEKNS010000158.1"/>
</dbReference>
<dbReference type="Proteomes" id="UP000606991">
    <property type="component" value="Unassembled WGS sequence"/>
</dbReference>
<dbReference type="PANTHER" id="PTHR11941:SF54">
    <property type="entry name" value="ENOYL-COA HYDRATASE, MITOCHONDRIAL"/>
    <property type="match status" value="1"/>
</dbReference>
<sequence>MELRDALYEAGDDGVATITLNRPEQRNALGPRMLADLTAALQQAKGDDAVRAVVLTGAGDKAFCAGADLAGFAAEATEVQRHLERGAFVELFLACEHLGKPLVGCINGHALAGGFGLALCCDLLVCSETATFGTPEIRVGLWPMMIMSIVNRNLGRKRAMELFMTGARIDAATALQWGFVNRVVSLAEVRENAHAWAREVAAWSPLIMHLGRDAFYATDSLDYEVALRYLQGQLTVISMTDDFREGVTAFLEKRAPTFRGR</sequence>
<dbReference type="PROSITE" id="PS00166">
    <property type="entry name" value="ENOYL_COA_HYDRATASE"/>
    <property type="match status" value="1"/>
</dbReference>
<dbReference type="CDD" id="cd06558">
    <property type="entry name" value="crotonase-like"/>
    <property type="match status" value="1"/>
</dbReference>
<dbReference type="Gene3D" id="3.90.226.10">
    <property type="entry name" value="2-enoyl-CoA Hydratase, Chain A, domain 1"/>
    <property type="match status" value="1"/>
</dbReference>
<dbReference type="GO" id="GO:0006635">
    <property type="term" value="P:fatty acid beta-oxidation"/>
    <property type="evidence" value="ECO:0007669"/>
    <property type="project" value="TreeGrafter"/>
</dbReference>
<dbReference type="SUPFAM" id="SSF52096">
    <property type="entry name" value="ClpP/crotonase"/>
    <property type="match status" value="1"/>
</dbReference>
<dbReference type="PANTHER" id="PTHR11941">
    <property type="entry name" value="ENOYL-COA HYDRATASE-RELATED"/>
    <property type="match status" value="1"/>
</dbReference>
<dbReference type="Pfam" id="PF00378">
    <property type="entry name" value="ECH_1"/>
    <property type="match status" value="1"/>
</dbReference>
<dbReference type="InterPro" id="IPR014748">
    <property type="entry name" value="Enoyl-CoA_hydra_C"/>
</dbReference>
<dbReference type="InterPro" id="IPR001753">
    <property type="entry name" value="Enoyl-CoA_hydra/iso"/>
</dbReference>
<evidence type="ECO:0000313" key="4">
    <source>
        <dbReference type="EMBL" id="MBJ7596357.1"/>
    </source>
</evidence>
<dbReference type="EMBL" id="JAEKNS010000158">
    <property type="protein sequence ID" value="MBJ7596357.1"/>
    <property type="molecule type" value="Genomic_DNA"/>
</dbReference>
<protein>
    <submittedName>
        <fullName evidence="4">Enoyl-CoA hydratase/isomerase family protein</fullName>
    </submittedName>
</protein>
<organism evidence="4 5">
    <name type="scientific">Candidatus Aeolococcus gillhamiae</name>
    <dbReference type="NCBI Taxonomy" id="3127015"/>
    <lineage>
        <taxon>Bacteria</taxon>
        <taxon>Bacillati</taxon>
        <taxon>Candidatus Dormiibacterota</taxon>
        <taxon>Candidatus Dormibacteria</taxon>
        <taxon>Candidatus Aeolococcales</taxon>
        <taxon>Candidatus Aeolococcaceae</taxon>
        <taxon>Candidatus Aeolococcus</taxon>
    </lineage>
</organism>
<gene>
    <name evidence="4" type="ORF">JF886_16125</name>
</gene>
<dbReference type="InterPro" id="IPR029045">
    <property type="entry name" value="ClpP/crotonase-like_dom_sf"/>
</dbReference>